<protein>
    <recommendedName>
        <fullName evidence="3">NHLP leader peptide family natural product</fullName>
    </recommendedName>
</protein>
<dbReference type="Proteomes" id="UP001385499">
    <property type="component" value="Unassembled WGS sequence"/>
</dbReference>
<comment type="caution">
    <text evidence="1">The sequence shown here is derived from an EMBL/GenBank/DDBJ whole genome shotgun (WGS) entry which is preliminary data.</text>
</comment>
<evidence type="ECO:0000313" key="1">
    <source>
        <dbReference type="EMBL" id="MEJ8474401.1"/>
    </source>
</evidence>
<dbReference type="EMBL" id="JBAKIA010000005">
    <property type="protein sequence ID" value="MEJ8474401.1"/>
    <property type="molecule type" value="Genomic_DNA"/>
</dbReference>
<evidence type="ECO:0000313" key="2">
    <source>
        <dbReference type="Proteomes" id="UP001385499"/>
    </source>
</evidence>
<reference evidence="1 2" key="1">
    <citation type="submission" date="2024-02" db="EMBL/GenBank/DDBJ databases">
        <title>Roseibium algae sp. nov., isolated from marine alga (Grateloupia sp.), showing potential in myo-inositol conversion.</title>
        <authorList>
            <person name="Wang Y."/>
        </authorList>
    </citation>
    <scope>NUCLEOTIDE SEQUENCE [LARGE SCALE GENOMIC DNA]</scope>
    <source>
        <strain evidence="1 2">H3510</strain>
    </source>
</reference>
<organism evidence="1 2">
    <name type="scientific">Roseibium algae</name>
    <dbReference type="NCBI Taxonomy" id="3123038"/>
    <lineage>
        <taxon>Bacteria</taxon>
        <taxon>Pseudomonadati</taxon>
        <taxon>Pseudomonadota</taxon>
        <taxon>Alphaproteobacteria</taxon>
        <taxon>Hyphomicrobiales</taxon>
        <taxon>Stappiaceae</taxon>
        <taxon>Roseibium</taxon>
    </lineage>
</organism>
<name>A0ABU8TJT1_9HYPH</name>
<evidence type="ECO:0008006" key="3">
    <source>
        <dbReference type="Google" id="ProtNLM"/>
    </source>
</evidence>
<accession>A0ABU8TJT1</accession>
<keyword evidence="2" id="KW-1185">Reference proteome</keyword>
<gene>
    <name evidence="1" type="ORF">V6575_09900</name>
</gene>
<proteinExistence type="predicted"/>
<dbReference type="RefSeq" id="WP_340274146.1">
    <property type="nucleotide sequence ID" value="NZ_JBAKIA010000005.1"/>
</dbReference>
<sequence>MARFPATEKNIISLGKLLAEAATNPQLRKKLAENPKEELRRIGLPERTVELLNFKVVVEKEDEPPTIVLPFKLNDQRLLSRDPEYLTQLAKLIPENTIN</sequence>